<keyword evidence="2 7" id="KW-0813">Transport</keyword>
<dbReference type="Gene3D" id="1.10.3720.10">
    <property type="entry name" value="MetI-like"/>
    <property type="match status" value="1"/>
</dbReference>
<organism evidence="9 10">
    <name type="scientific">Amnibacterium flavum</name>
    <dbReference type="NCBI Taxonomy" id="2173173"/>
    <lineage>
        <taxon>Bacteria</taxon>
        <taxon>Bacillati</taxon>
        <taxon>Actinomycetota</taxon>
        <taxon>Actinomycetes</taxon>
        <taxon>Micrococcales</taxon>
        <taxon>Microbacteriaceae</taxon>
        <taxon>Amnibacterium</taxon>
    </lineage>
</organism>
<dbReference type="OrthoDB" id="9812701at2"/>
<dbReference type="InterPro" id="IPR000515">
    <property type="entry name" value="MetI-like"/>
</dbReference>
<comment type="caution">
    <text evidence="9">The sequence shown here is derived from an EMBL/GenBank/DDBJ whole genome shotgun (WGS) entry which is preliminary data.</text>
</comment>
<sequence length="292" mass="30645">MSADTSAIYAAGGEPSAADAPPIGGKLKIRADKVVIGVSVLLLMLVAGYIVPAVTGFTELAQDLGNRLQPPSTAHPFGTDDLGRDVFVRALYAARLDLPLAIAGALLPAAIGTTIGLIAGYSGRIVDTVLMRIGDFVQAFPSYVLLVVVAYIVGPGIGSFLLAVGVISWVAYARLIRSQVLVIRELDYVHSARLAGLGRGRVMTRHVLPNALSQTLVFMASDATLSLLFLSGISFLGLGIAAPTPEWGGMINEGRLYLATAWWLTTFPGLMLVLAAGAFVLISDGLDDRNRA</sequence>
<comment type="similarity">
    <text evidence="7">Belongs to the binding-protein-dependent transport system permease family.</text>
</comment>
<dbReference type="PANTHER" id="PTHR43386">
    <property type="entry name" value="OLIGOPEPTIDE TRANSPORT SYSTEM PERMEASE PROTEIN APPC"/>
    <property type="match status" value="1"/>
</dbReference>
<feature type="transmembrane region" description="Helical" evidence="7">
    <location>
        <begin position="100"/>
        <end position="121"/>
    </location>
</feature>
<accession>A0A2V1HW95</accession>
<name>A0A2V1HW95_9MICO</name>
<dbReference type="RefSeq" id="WP_116755115.1">
    <property type="nucleotide sequence ID" value="NZ_JBHUEX010000001.1"/>
</dbReference>
<dbReference type="SUPFAM" id="SSF161098">
    <property type="entry name" value="MetI-like"/>
    <property type="match status" value="1"/>
</dbReference>
<keyword evidence="5 7" id="KW-1133">Transmembrane helix</keyword>
<evidence type="ECO:0000256" key="5">
    <source>
        <dbReference type="ARBA" id="ARBA00022989"/>
    </source>
</evidence>
<evidence type="ECO:0000313" key="9">
    <source>
        <dbReference type="EMBL" id="PVZ95380.1"/>
    </source>
</evidence>
<feature type="transmembrane region" description="Helical" evidence="7">
    <location>
        <begin position="34"/>
        <end position="54"/>
    </location>
</feature>
<feature type="transmembrane region" description="Helical" evidence="7">
    <location>
        <begin position="215"/>
        <end position="241"/>
    </location>
</feature>
<comment type="subcellular location">
    <subcellularLocation>
        <location evidence="1 7">Cell membrane</location>
        <topology evidence="1 7">Multi-pass membrane protein</topology>
    </subcellularLocation>
</comment>
<feature type="domain" description="ABC transmembrane type-1" evidence="8">
    <location>
        <begin position="94"/>
        <end position="283"/>
    </location>
</feature>
<keyword evidence="4 7" id="KW-0812">Transmembrane</keyword>
<dbReference type="GO" id="GO:0055085">
    <property type="term" value="P:transmembrane transport"/>
    <property type="evidence" value="ECO:0007669"/>
    <property type="project" value="InterPro"/>
</dbReference>
<evidence type="ECO:0000259" key="8">
    <source>
        <dbReference type="PROSITE" id="PS50928"/>
    </source>
</evidence>
<evidence type="ECO:0000256" key="4">
    <source>
        <dbReference type="ARBA" id="ARBA00022692"/>
    </source>
</evidence>
<gene>
    <name evidence="9" type="ORF">DDQ50_02350</name>
</gene>
<dbReference type="PROSITE" id="PS50928">
    <property type="entry name" value="ABC_TM1"/>
    <property type="match status" value="1"/>
</dbReference>
<reference evidence="9 10" key="1">
    <citation type="submission" date="2018-05" db="EMBL/GenBank/DDBJ databases">
        <title>Amnibacterium sp. M8JJ-5, whole genome shotgun sequence.</title>
        <authorList>
            <person name="Tuo L."/>
        </authorList>
    </citation>
    <scope>NUCLEOTIDE SEQUENCE [LARGE SCALE GENOMIC DNA]</scope>
    <source>
        <strain evidence="9 10">M8JJ-5</strain>
    </source>
</reference>
<feature type="transmembrane region" description="Helical" evidence="7">
    <location>
        <begin position="133"/>
        <end position="153"/>
    </location>
</feature>
<proteinExistence type="inferred from homology"/>
<evidence type="ECO:0000256" key="6">
    <source>
        <dbReference type="ARBA" id="ARBA00023136"/>
    </source>
</evidence>
<keyword evidence="6 7" id="KW-0472">Membrane</keyword>
<feature type="transmembrane region" description="Helical" evidence="7">
    <location>
        <begin position="159"/>
        <end position="176"/>
    </location>
</feature>
<dbReference type="AlphaFoldDB" id="A0A2V1HW95"/>
<dbReference type="InterPro" id="IPR035906">
    <property type="entry name" value="MetI-like_sf"/>
</dbReference>
<protein>
    <submittedName>
        <fullName evidence="9">Nickel ABC transporter permease</fullName>
    </submittedName>
</protein>
<keyword evidence="3" id="KW-1003">Cell membrane</keyword>
<dbReference type="InterPro" id="IPR050366">
    <property type="entry name" value="BP-dependent_transpt_permease"/>
</dbReference>
<evidence type="ECO:0000256" key="3">
    <source>
        <dbReference type="ARBA" id="ARBA00022475"/>
    </source>
</evidence>
<evidence type="ECO:0000256" key="2">
    <source>
        <dbReference type="ARBA" id="ARBA00022448"/>
    </source>
</evidence>
<evidence type="ECO:0000256" key="7">
    <source>
        <dbReference type="RuleBase" id="RU363032"/>
    </source>
</evidence>
<feature type="transmembrane region" description="Helical" evidence="7">
    <location>
        <begin position="261"/>
        <end position="282"/>
    </location>
</feature>
<evidence type="ECO:0000256" key="1">
    <source>
        <dbReference type="ARBA" id="ARBA00004651"/>
    </source>
</evidence>
<dbReference type="Proteomes" id="UP000244893">
    <property type="component" value="Unassembled WGS sequence"/>
</dbReference>
<dbReference type="EMBL" id="QEOP01000001">
    <property type="protein sequence ID" value="PVZ95380.1"/>
    <property type="molecule type" value="Genomic_DNA"/>
</dbReference>
<keyword evidence="10" id="KW-1185">Reference proteome</keyword>
<dbReference type="Pfam" id="PF00528">
    <property type="entry name" value="BPD_transp_1"/>
    <property type="match status" value="1"/>
</dbReference>
<dbReference type="CDD" id="cd06261">
    <property type="entry name" value="TM_PBP2"/>
    <property type="match status" value="1"/>
</dbReference>
<evidence type="ECO:0000313" key="10">
    <source>
        <dbReference type="Proteomes" id="UP000244893"/>
    </source>
</evidence>
<dbReference type="PANTHER" id="PTHR43386:SF1">
    <property type="entry name" value="D,D-DIPEPTIDE TRANSPORT SYSTEM PERMEASE PROTEIN DDPC-RELATED"/>
    <property type="match status" value="1"/>
</dbReference>
<dbReference type="GO" id="GO:0005886">
    <property type="term" value="C:plasma membrane"/>
    <property type="evidence" value="ECO:0007669"/>
    <property type="project" value="UniProtKB-SubCell"/>
</dbReference>